<comment type="subunit">
    <text evidence="12">Homodimer.</text>
</comment>
<dbReference type="AlphaFoldDB" id="A0AAV5RPG2"/>
<gene>
    <name evidence="12" type="primary">HAM1</name>
    <name evidence="14" type="ORF">DASB73_037700</name>
</gene>
<evidence type="ECO:0000256" key="12">
    <source>
        <dbReference type="HAMAP-Rule" id="MF_03148"/>
    </source>
</evidence>
<dbReference type="EC" id="3.6.1.66" evidence="12"/>
<feature type="binding site" evidence="12">
    <location>
        <position position="60"/>
    </location>
    <ligand>
        <name>Mg(2+)</name>
        <dbReference type="ChEBI" id="CHEBI:18420"/>
    </ligand>
</feature>
<dbReference type="GO" id="GO:0036220">
    <property type="term" value="F:ITP diphosphatase activity"/>
    <property type="evidence" value="ECO:0007669"/>
    <property type="project" value="UniProtKB-UniRule"/>
</dbReference>
<evidence type="ECO:0000256" key="13">
    <source>
        <dbReference type="RuleBase" id="RU003781"/>
    </source>
</evidence>
<dbReference type="FunFam" id="3.90.950.10:FF:000003">
    <property type="entry name" value="Inosine triphosphate pyrophosphatase"/>
    <property type="match status" value="1"/>
</dbReference>
<dbReference type="PANTHER" id="PTHR11067:SF9">
    <property type="entry name" value="INOSINE TRIPHOSPHATE PYROPHOSPHATASE"/>
    <property type="match status" value="1"/>
</dbReference>
<evidence type="ECO:0000256" key="3">
    <source>
        <dbReference type="ARBA" id="ARBA00022723"/>
    </source>
</evidence>
<dbReference type="GO" id="GO:0000166">
    <property type="term" value="F:nucleotide binding"/>
    <property type="evidence" value="ECO:0007669"/>
    <property type="project" value="UniProtKB-KW"/>
</dbReference>
<feature type="binding site" evidence="12">
    <location>
        <position position="44"/>
    </location>
    <ligand>
        <name>ITP</name>
        <dbReference type="ChEBI" id="CHEBI:61402"/>
    </ligand>
</feature>
<dbReference type="GO" id="GO:0005737">
    <property type="term" value="C:cytoplasm"/>
    <property type="evidence" value="ECO:0007669"/>
    <property type="project" value="UniProtKB-SubCell"/>
</dbReference>
<keyword evidence="15" id="KW-1185">Reference proteome</keyword>
<dbReference type="GO" id="GO:0036222">
    <property type="term" value="F:XTP diphosphatase activity"/>
    <property type="evidence" value="ECO:0007669"/>
    <property type="project" value="UniProtKB-UniRule"/>
</dbReference>
<comment type="similarity">
    <text evidence="1 12 13">Belongs to the HAM1 NTPase family.</text>
</comment>
<dbReference type="EMBL" id="BTGC01000008">
    <property type="protein sequence ID" value="GMM52807.1"/>
    <property type="molecule type" value="Genomic_DNA"/>
</dbReference>
<dbReference type="Pfam" id="PF01725">
    <property type="entry name" value="Ham1p_like"/>
    <property type="match status" value="1"/>
</dbReference>
<evidence type="ECO:0000256" key="8">
    <source>
        <dbReference type="ARBA" id="ARBA00054940"/>
    </source>
</evidence>
<organism evidence="14 15">
    <name type="scientific">Starmerella bacillaris</name>
    <name type="common">Yeast</name>
    <name type="synonym">Candida zemplinina</name>
    <dbReference type="NCBI Taxonomy" id="1247836"/>
    <lineage>
        <taxon>Eukaryota</taxon>
        <taxon>Fungi</taxon>
        <taxon>Dikarya</taxon>
        <taxon>Ascomycota</taxon>
        <taxon>Saccharomycotina</taxon>
        <taxon>Dipodascomycetes</taxon>
        <taxon>Dipodascales</taxon>
        <taxon>Trichomonascaceae</taxon>
        <taxon>Starmerella</taxon>
    </lineage>
</organism>
<name>A0AAV5RPG2_STABA</name>
<dbReference type="InterPro" id="IPR029001">
    <property type="entry name" value="ITPase-like_fam"/>
</dbReference>
<evidence type="ECO:0000256" key="11">
    <source>
        <dbReference type="ARBA" id="ARBA00093271"/>
    </source>
</evidence>
<dbReference type="InterPro" id="IPR027502">
    <property type="entry name" value="ITPase"/>
</dbReference>
<evidence type="ECO:0000256" key="1">
    <source>
        <dbReference type="ARBA" id="ARBA00008023"/>
    </source>
</evidence>
<keyword evidence="3 12" id="KW-0479">Metal-binding</keyword>
<comment type="cofactor">
    <cofactor evidence="12">
        <name>Mg(2+)</name>
        <dbReference type="ChEBI" id="CHEBI:18420"/>
    </cofactor>
    <cofactor evidence="12">
        <name>Mn(2+)</name>
        <dbReference type="ChEBI" id="CHEBI:29035"/>
    </cofactor>
    <text evidence="12">Binds 1 divalent metal cation per subunit; can use either Mg(2+) or Mn(2+).</text>
</comment>
<sequence length="180" mass="19856">MITFVTGNANKLKEVKQLLGTDLESKKIDLPEMQGSYHDIVTAKVKEAAEQVHGPVVVDDTSLEFDAFGKELPGPYIKWFLTQLGPEGLVKLLSGFENKSGSAVCSVGYCEGPGKPVHVFIGKTAGKIVDPRGPRDFGWDCIFEPTGFEKTYAEMEKSQKNEISHRGKAFAMLREFLQSK</sequence>
<dbReference type="GO" id="GO:0046872">
    <property type="term" value="F:metal ion binding"/>
    <property type="evidence" value="ECO:0007669"/>
    <property type="project" value="UniProtKB-KW"/>
</dbReference>
<evidence type="ECO:0000256" key="10">
    <source>
        <dbReference type="ARBA" id="ARBA00093255"/>
    </source>
</evidence>
<evidence type="ECO:0000256" key="6">
    <source>
        <dbReference type="ARBA" id="ARBA00022842"/>
    </source>
</evidence>
<keyword evidence="5 12" id="KW-0378">Hydrolase</keyword>
<feature type="binding site" evidence="12">
    <location>
        <begin position="165"/>
        <end position="166"/>
    </location>
    <ligand>
        <name>ITP</name>
        <dbReference type="ChEBI" id="CHEBI:61402"/>
    </ligand>
</feature>
<accession>A0AAV5RPG2</accession>
<dbReference type="GO" id="GO:0009117">
    <property type="term" value="P:nucleotide metabolic process"/>
    <property type="evidence" value="ECO:0007669"/>
    <property type="project" value="UniProtKB-KW"/>
</dbReference>
<comment type="catalytic activity">
    <reaction evidence="11">
        <text>N(6)-hydroxy-dATP + H2O = N(6)-hydroxy-dAMP + diphosphate + H(+)</text>
        <dbReference type="Rhea" id="RHEA:83971"/>
        <dbReference type="ChEBI" id="CHEBI:15377"/>
        <dbReference type="ChEBI" id="CHEBI:15378"/>
        <dbReference type="ChEBI" id="CHEBI:33019"/>
        <dbReference type="ChEBI" id="CHEBI:233529"/>
        <dbReference type="ChEBI" id="CHEBI:233530"/>
    </reaction>
    <physiologicalReaction direction="left-to-right" evidence="11">
        <dbReference type="Rhea" id="RHEA:83972"/>
    </physiologicalReaction>
</comment>
<proteinExistence type="inferred from homology"/>
<feature type="binding site" evidence="12">
    <location>
        <begin position="60"/>
        <end position="61"/>
    </location>
    <ligand>
        <name>ITP</name>
        <dbReference type="ChEBI" id="CHEBI:61402"/>
    </ligand>
</feature>
<evidence type="ECO:0000256" key="2">
    <source>
        <dbReference type="ARBA" id="ARBA00022490"/>
    </source>
</evidence>
<dbReference type="PANTHER" id="PTHR11067">
    <property type="entry name" value="INOSINE TRIPHOSPHATE PYROPHOSPHATASE/HAM1 PROTEIN"/>
    <property type="match status" value="1"/>
</dbReference>
<dbReference type="InterPro" id="IPR002637">
    <property type="entry name" value="RdgB/HAM1"/>
</dbReference>
<comment type="function">
    <text evidence="12">Pyrophosphatase that hydrolyzes non-canonical purine nucleotides such as inosine triphosphate (ITP), deoxyinosine triphosphate (dITP) or xanthosine 5'-triphosphate (XTP) to their respective monophosphate derivatives. The enzyme does not distinguish between the deoxy- and ribose forms. Probably excludes non-canonical purines from RNA and DNA precursor pools, thus preventing their incorporation into RNA and DNA and avoiding chromosomal lesions.</text>
</comment>
<keyword evidence="4 12" id="KW-0547">Nucleotide-binding</keyword>
<dbReference type="NCBIfam" id="TIGR00042">
    <property type="entry name" value="RdgB/HAM1 family non-canonical purine NTP pyrophosphatase"/>
    <property type="match status" value="1"/>
</dbReference>
<dbReference type="GO" id="GO:0005634">
    <property type="term" value="C:nucleus"/>
    <property type="evidence" value="ECO:0007669"/>
    <property type="project" value="UniProtKB-SubCell"/>
</dbReference>
<dbReference type="GO" id="GO:0009204">
    <property type="term" value="P:deoxyribonucleoside triphosphate catabolic process"/>
    <property type="evidence" value="ECO:0007669"/>
    <property type="project" value="UniProtKB-UniRule"/>
</dbReference>
<keyword evidence="12" id="KW-0464">Manganese</keyword>
<comment type="caution">
    <text evidence="14">The sequence shown here is derived from an EMBL/GenBank/DDBJ whole genome shotgun (WGS) entry which is preliminary data.</text>
</comment>
<comment type="catalytic activity">
    <reaction evidence="12">
        <text>XTP + H2O = XMP + diphosphate + H(+)</text>
        <dbReference type="Rhea" id="RHEA:28610"/>
        <dbReference type="ChEBI" id="CHEBI:15377"/>
        <dbReference type="ChEBI" id="CHEBI:15378"/>
        <dbReference type="ChEBI" id="CHEBI:33019"/>
        <dbReference type="ChEBI" id="CHEBI:57464"/>
        <dbReference type="ChEBI" id="CHEBI:61314"/>
        <dbReference type="EC" id="3.6.1.66"/>
    </reaction>
</comment>
<evidence type="ECO:0000313" key="14">
    <source>
        <dbReference type="EMBL" id="GMM52807.1"/>
    </source>
</evidence>
<dbReference type="Proteomes" id="UP001362899">
    <property type="component" value="Unassembled WGS sequence"/>
</dbReference>
<evidence type="ECO:0000256" key="9">
    <source>
        <dbReference type="ARBA" id="ARBA00093218"/>
    </source>
</evidence>
<feature type="binding site" evidence="12">
    <location>
        <position position="32"/>
    </location>
    <ligand>
        <name>Mg(2+)</name>
        <dbReference type="ChEBI" id="CHEBI:18420"/>
    </ligand>
</feature>
<evidence type="ECO:0000256" key="7">
    <source>
        <dbReference type="ARBA" id="ARBA00023080"/>
    </source>
</evidence>
<feature type="binding site" evidence="12">
    <location>
        <begin position="137"/>
        <end position="140"/>
    </location>
    <ligand>
        <name>ITP</name>
        <dbReference type="ChEBI" id="CHEBI:61402"/>
    </ligand>
</feature>
<evidence type="ECO:0000256" key="4">
    <source>
        <dbReference type="ARBA" id="ARBA00022741"/>
    </source>
</evidence>
<evidence type="ECO:0000313" key="15">
    <source>
        <dbReference type="Proteomes" id="UP001362899"/>
    </source>
</evidence>
<dbReference type="SUPFAM" id="SSF52972">
    <property type="entry name" value="ITPase-like"/>
    <property type="match status" value="1"/>
</dbReference>
<comment type="subcellular location">
    <subcellularLocation>
        <location evidence="12">Cytoplasm</location>
    </subcellularLocation>
    <subcellularLocation>
        <location evidence="12">Nucleus</location>
    </subcellularLocation>
</comment>
<keyword evidence="2 12" id="KW-0963">Cytoplasm</keyword>
<keyword evidence="6 12" id="KW-0460">Magnesium</keyword>
<comment type="catalytic activity">
    <reaction evidence="10">
        <text>dITP + H2O = dIMP + diphosphate + H(+)</text>
        <dbReference type="Rhea" id="RHEA:28342"/>
        <dbReference type="ChEBI" id="CHEBI:15377"/>
        <dbReference type="ChEBI" id="CHEBI:15378"/>
        <dbReference type="ChEBI" id="CHEBI:33019"/>
        <dbReference type="ChEBI" id="CHEBI:61194"/>
        <dbReference type="ChEBI" id="CHEBI:61382"/>
        <dbReference type="EC" id="3.6.1.66"/>
    </reaction>
    <physiologicalReaction direction="left-to-right" evidence="10">
        <dbReference type="Rhea" id="RHEA:28343"/>
    </physiologicalReaction>
</comment>
<protein>
    <recommendedName>
        <fullName evidence="12">Inosine triphosphate pyrophosphatase</fullName>
        <shortName evidence="12">ITPase</shortName>
        <shortName evidence="12">Inosine triphosphatase</shortName>
        <ecNumber evidence="12">3.6.1.66</ecNumber>
    </recommendedName>
    <alternativeName>
        <fullName evidence="12">Non-canonical purine NTP pyrophosphatase</fullName>
    </alternativeName>
    <alternativeName>
        <fullName evidence="12">Non-standard purine NTP pyrophosphatase</fullName>
    </alternativeName>
    <alternativeName>
        <fullName evidence="12">Nucleoside-triphosphate diphosphatase</fullName>
    </alternativeName>
    <alternativeName>
        <fullName evidence="12">Nucleoside-triphosphate pyrophosphatase</fullName>
        <shortName evidence="12">NTPase</shortName>
    </alternativeName>
    <alternativeName>
        <fullName evidence="12">XTP/dITP diphosphatase</fullName>
    </alternativeName>
</protein>
<feature type="binding site" evidence="12">
    <location>
        <begin position="6"/>
        <end position="11"/>
    </location>
    <ligand>
        <name>ITP</name>
        <dbReference type="ChEBI" id="CHEBI:61402"/>
    </ligand>
</feature>
<reference evidence="14 15" key="1">
    <citation type="journal article" date="2023" name="Elife">
        <title>Identification of key yeast species and microbe-microbe interactions impacting larval growth of Drosophila in the wild.</title>
        <authorList>
            <person name="Mure A."/>
            <person name="Sugiura Y."/>
            <person name="Maeda R."/>
            <person name="Honda K."/>
            <person name="Sakurai N."/>
            <person name="Takahashi Y."/>
            <person name="Watada M."/>
            <person name="Katoh T."/>
            <person name="Gotoh A."/>
            <person name="Gotoh Y."/>
            <person name="Taniguchi I."/>
            <person name="Nakamura K."/>
            <person name="Hayashi T."/>
            <person name="Katayama T."/>
            <person name="Uemura T."/>
            <person name="Hattori Y."/>
        </authorList>
    </citation>
    <scope>NUCLEOTIDE SEQUENCE [LARGE SCALE GENOMIC DNA]</scope>
    <source>
        <strain evidence="14 15">SB-73</strain>
    </source>
</reference>
<keyword evidence="7 12" id="KW-0546">Nucleotide metabolism</keyword>
<dbReference type="HAMAP" id="MF_03148">
    <property type="entry name" value="HAM1_NTPase"/>
    <property type="match status" value="1"/>
</dbReference>
<keyword evidence="12" id="KW-0539">Nucleus</keyword>
<evidence type="ECO:0000256" key="5">
    <source>
        <dbReference type="ARBA" id="ARBA00022801"/>
    </source>
</evidence>
<dbReference type="GO" id="GO:0035870">
    <property type="term" value="F:dITP diphosphatase activity"/>
    <property type="evidence" value="ECO:0007669"/>
    <property type="project" value="UniProtKB-UniRule"/>
</dbReference>
<feature type="binding site" evidence="12">
    <location>
        <position position="160"/>
    </location>
    <ligand>
        <name>ITP</name>
        <dbReference type="ChEBI" id="CHEBI:61402"/>
    </ligand>
</feature>
<dbReference type="Gene3D" id="3.90.950.10">
    <property type="match status" value="1"/>
</dbReference>
<comment type="catalytic activity">
    <reaction evidence="9">
        <text>ITP + H2O = IMP + diphosphate + H(+)</text>
        <dbReference type="Rhea" id="RHEA:29399"/>
        <dbReference type="ChEBI" id="CHEBI:15377"/>
        <dbReference type="ChEBI" id="CHEBI:15378"/>
        <dbReference type="ChEBI" id="CHEBI:33019"/>
        <dbReference type="ChEBI" id="CHEBI:58053"/>
        <dbReference type="ChEBI" id="CHEBI:61402"/>
        <dbReference type="EC" id="3.6.1.66"/>
    </reaction>
    <physiologicalReaction direction="left-to-right" evidence="9">
        <dbReference type="Rhea" id="RHEA:29400"/>
    </physiologicalReaction>
</comment>
<dbReference type="CDD" id="cd00515">
    <property type="entry name" value="HAM1"/>
    <property type="match status" value="1"/>
</dbReference>
<comment type="function">
    <text evidence="8">Pyrophosphatase that hydrolyzes the non-canonical purine nucleotides inosine triphosphate (ITP), deoxyinosine triphosphate (dITP) as well as 2'-deoxy-N-6-hydroxylaminopurine triphosphate (dHAPTP) and xanthosine 5'-triphosphate (XTP) to their respective monophosphate derivatives. The enzyme does not distinguish between the deoxy- and ribose forms. Probably excludes non-canonical purines from RNA and DNA precursor pools, thus preventing their incorporation into RNA and DNA and avoiding chromosomal lesions.</text>
</comment>